<reference evidence="3" key="1">
    <citation type="submission" date="2024-06" db="EMBL/GenBank/DDBJ databases">
        <title>Multi-omics analyses provide insights into the biosynthesis of the anticancer antibiotic pleurotin in Hohenbuehelia grisea.</title>
        <authorList>
            <person name="Weaver J.A."/>
            <person name="Alberti F."/>
        </authorList>
    </citation>
    <scope>NUCLEOTIDE SEQUENCE [LARGE SCALE GENOMIC DNA]</scope>
    <source>
        <strain evidence="3">T-177</strain>
    </source>
</reference>
<proteinExistence type="predicted"/>
<gene>
    <name evidence="2" type="ORF">HGRIS_006525</name>
</gene>
<evidence type="ECO:0000256" key="1">
    <source>
        <dbReference type="SAM" id="MobiDB-lite"/>
    </source>
</evidence>
<protein>
    <submittedName>
        <fullName evidence="2">Uncharacterized protein</fullName>
    </submittedName>
</protein>
<feature type="region of interest" description="Disordered" evidence="1">
    <location>
        <begin position="139"/>
        <end position="197"/>
    </location>
</feature>
<keyword evidence="3" id="KW-1185">Reference proteome</keyword>
<sequence>MPGSLARESQSCQIGGHIRGCTRGLWVRWFARRAKSFPMIGISSRTIPIIENTTNINEGQHFWTSRHTGTNLSLLEAIVKARKLDQATAAEIEACLKSGVLTNNTNDLYNRMLHNCARNDNLLAKSAATRKVKEQLKENMAEGAGTVKKPAARRRAGPVAESSSSGRAPALKASKGKARTQCAPYRTPNHDGTASGTETRSVLAPVVAQPVAVPTPTAVATTAIVASVHPVPNLNFPGTTGEVHNYTPGSPALFDFSNTSQSDVMMPHYNAYQHDGAVSR</sequence>
<organism evidence="2 3">
    <name type="scientific">Hohenbuehelia grisea</name>
    <dbReference type="NCBI Taxonomy" id="104357"/>
    <lineage>
        <taxon>Eukaryota</taxon>
        <taxon>Fungi</taxon>
        <taxon>Dikarya</taxon>
        <taxon>Basidiomycota</taxon>
        <taxon>Agaricomycotina</taxon>
        <taxon>Agaricomycetes</taxon>
        <taxon>Agaricomycetidae</taxon>
        <taxon>Agaricales</taxon>
        <taxon>Pleurotineae</taxon>
        <taxon>Pleurotaceae</taxon>
        <taxon>Hohenbuehelia</taxon>
    </lineage>
</organism>
<dbReference type="EMBL" id="JASNQZ010000010">
    <property type="protein sequence ID" value="KAL0952235.1"/>
    <property type="molecule type" value="Genomic_DNA"/>
</dbReference>
<comment type="caution">
    <text evidence="2">The sequence shown here is derived from an EMBL/GenBank/DDBJ whole genome shotgun (WGS) entry which is preliminary data.</text>
</comment>
<accession>A0ABR3J984</accession>
<evidence type="ECO:0000313" key="2">
    <source>
        <dbReference type="EMBL" id="KAL0952235.1"/>
    </source>
</evidence>
<dbReference type="Proteomes" id="UP001556367">
    <property type="component" value="Unassembled WGS sequence"/>
</dbReference>
<name>A0ABR3J984_9AGAR</name>
<evidence type="ECO:0000313" key="3">
    <source>
        <dbReference type="Proteomes" id="UP001556367"/>
    </source>
</evidence>